<dbReference type="RefSeq" id="WP_006916790.1">
    <property type="nucleotide sequence ID" value="NZ_GG698803.1"/>
</dbReference>
<evidence type="ECO:0000313" key="4">
    <source>
        <dbReference type="Proteomes" id="UP000003987"/>
    </source>
</evidence>
<dbReference type="EMBL" id="GG698803">
    <property type="protein sequence ID" value="EEU30579.1"/>
    <property type="molecule type" value="Genomic_DNA"/>
</dbReference>
<organism evidence="3 4">
    <name type="scientific">Limosilactobacillus coleohominis 101-4-CHN</name>
    <dbReference type="NCBI Taxonomy" id="575594"/>
    <lineage>
        <taxon>Bacteria</taxon>
        <taxon>Bacillati</taxon>
        <taxon>Bacillota</taxon>
        <taxon>Bacilli</taxon>
        <taxon>Lactobacillales</taxon>
        <taxon>Lactobacillaceae</taxon>
        <taxon>Limosilactobacillus</taxon>
    </lineage>
</organism>
<evidence type="ECO:0000313" key="3">
    <source>
        <dbReference type="EMBL" id="EEU30579.1"/>
    </source>
</evidence>
<feature type="transmembrane region" description="Helical" evidence="2">
    <location>
        <begin position="45"/>
        <end position="63"/>
    </location>
</feature>
<evidence type="ECO:0000256" key="1">
    <source>
        <dbReference type="SAM" id="MobiDB-lite"/>
    </source>
</evidence>
<dbReference type="Proteomes" id="UP000003987">
    <property type="component" value="Unassembled WGS sequence"/>
</dbReference>
<sequence>MDLQRIFQLSGVIAVVLLVLQYLVQVLRMKRGHSTVRRWRVFINWLLIVIFFVGFGGGGYLSYKSGQAASHESSKKSTKVKEGSNDQISLTFNKKVHLDENGERRVSFKVSPNTHLKIVGHYSKKVYKEFNVRSGKNKGTFHYTFRDSGTYDIVAENGKRKITKKLVVEDNPASSHESSIQSSSVSSSSTSSSSSSSNRVANNTGNGRNGTTGGSPQSGLRSYANSYTTNRPASSNTQTTPSEQTSHEGTHNGGGE</sequence>
<gene>
    <name evidence="3" type="ORF">HMPREF0501_00957</name>
</gene>
<keyword evidence="2" id="KW-1133">Transmembrane helix</keyword>
<proteinExistence type="predicted"/>
<accession>C7XV48</accession>
<feature type="transmembrane region" description="Helical" evidence="2">
    <location>
        <begin position="6"/>
        <end position="24"/>
    </location>
</feature>
<feature type="region of interest" description="Disordered" evidence="1">
    <location>
        <begin position="167"/>
        <end position="256"/>
    </location>
</feature>
<dbReference type="OrthoDB" id="2298473at2"/>
<dbReference type="AlphaFoldDB" id="C7XV48"/>
<reference evidence="3 4" key="1">
    <citation type="submission" date="2009-06" db="EMBL/GenBank/DDBJ databases">
        <title>The Genome Sequence of Lactobacillus coleohominis strain 101-4-CHN.</title>
        <authorList>
            <consortium name="The Broad Institute Genome Sequencing Platform"/>
            <person name="Ward D."/>
            <person name="Young S.K."/>
            <person name="Zeng Q."/>
            <person name="Koehrsen M."/>
            <person name="Alvarado L."/>
            <person name="Berlin A."/>
            <person name="Borenstein D."/>
            <person name="Chen Z."/>
            <person name="Engels R."/>
            <person name="Freedman E."/>
            <person name="Gellesch M."/>
            <person name="Goldberg J."/>
            <person name="Griggs A."/>
            <person name="Gujja S."/>
            <person name="Heiman D."/>
            <person name="Hepburn T."/>
            <person name="Howarth C."/>
            <person name="Jen D."/>
            <person name="Larson L."/>
            <person name="Lewis B."/>
            <person name="Mehta T."/>
            <person name="Park D."/>
            <person name="Pearson M."/>
            <person name="Roberts A."/>
            <person name="Saif S."/>
            <person name="Shea T."/>
            <person name="Shenoy N."/>
            <person name="Sisk P."/>
            <person name="Stolte C."/>
            <person name="Sykes S."/>
            <person name="Walk T."/>
            <person name="White J."/>
            <person name="Yandava C."/>
            <person name="Liu Y."/>
            <person name="Xu Q."/>
            <person name="Lander E."/>
            <person name="Nusbaum C."/>
            <person name="Galagan J."/>
            <person name="Birren B."/>
        </authorList>
    </citation>
    <scope>NUCLEOTIDE SEQUENCE [LARGE SCALE GENOMIC DNA]</scope>
    <source>
        <strain evidence="3 4">101-4-CHN</strain>
    </source>
</reference>
<evidence type="ECO:0000256" key="2">
    <source>
        <dbReference type="SAM" id="Phobius"/>
    </source>
</evidence>
<dbReference type="HOGENOM" id="CLU_1084991_0_0_9"/>
<keyword evidence="4" id="KW-1185">Reference proteome</keyword>
<feature type="compositionally biased region" description="Polar residues" evidence="1">
    <location>
        <begin position="215"/>
        <end position="244"/>
    </location>
</feature>
<keyword evidence="2" id="KW-0812">Transmembrane</keyword>
<keyword evidence="2" id="KW-0472">Membrane</keyword>
<protein>
    <submittedName>
        <fullName evidence="3">Uncharacterized protein</fullName>
    </submittedName>
</protein>
<feature type="compositionally biased region" description="Low complexity" evidence="1">
    <location>
        <begin position="174"/>
        <end position="206"/>
    </location>
</feature>
<name>C7XV48_9LACO</name>
<dbReference type="eggNOG" id="ENOG5030A7G">
    <property type="taxonomic scope" value="Bacteria"/>
</dbReference>